<organism evidence="2 3">
    <name type="scientific">Thalassovita mediterranea</name>
    <dbReference type="NCBI Taxonomy" id="340021"/>
    <lineage>
        <taxon>Bacteria</taxon>
        <taxon>Pseudomonadati</taxon>
        <taxon>Pseudomonadota</taxon>
        <taxon>Alphaproteobacteria</taxon>
        <taxon>Rhodobacterales</taxon>
        <taxon>Roseobacteraceae</taxon>
        <taxon>Thalassovita</taxon>
    </lineage>
</organism>
<name>A0A0P1GN88_9RHOB</name>
<proteinExistence type="predicted"/>
<feature type="transmembrane region" description="Helical" evidence="1">
    <location>
        <begin position="94"/>
        <end position="113"/>
    </location>
</feature>
<keyword evidence="3" id="KW-1185">Reference proteome</keyword>
<dbReference type="STRING" id="340021.TM5383_00898"/>
<keyword evidence="1" id="KW-0472">Membrane</keyword>
<evidence type="ECO:0000256" key="1">
    <source>
        <dbReference type="SAM" id="Phobius"/>
    </source>
</evidence>
<evidence type="ECO:0000313" key="2">
    <source>
        <dbReference type="EMBL" id="CUH83698.1"/>
    </source>
</evidence>
<feature type="transmembrane region" description="Helical" evidence="1">
    <location>
        <begin position="72"/>
        <end position="88"/>
    </location>
</feature>
<dbReference type="Proteomes" id="UP000051681">
    <property type="component" value="Unassembled WGS sequence"/>
</dbReference>
<dbReference type="AlphaFoldDB" id="A0A0P1GN88"/>
<reference evidence="2 3" key="1">
    <citation type="submission" date="2015-09" db="EMBL/GenBank/DDBJ databases">
        <authorList>
            <consortium name="Swine Surveillance"/>
        </authorList>
    </citation>
    <scope>NUCLEOTIDE SEQUENCE [LARGE SCALE GENOMIC DNA]</scope>
    <source>
        <strain evidence="2 3">CECT 8383</strain>
    </source>
</reference>
<accession>A0A0P1GN88</accession>
<gene>
    <name evidence="2" type="ORF">TM5383_00898</name>
</gene>
<dbReference type="EMBL" id="CYSF01000006">
    <property type="protein sequence ID" value="CUH83698.1"/>
    <property type="molecule type" value="Genomic_DNA"/>
</dbReference>
<keyword evidence="1" id="KW-1133">Transmembrane helix</keyword>
<dbReference type="RefSeq" id="WP_058317842.1">
    <property type="nucleotide sequence ID" value="NZ_CYSF01000006.1"/>
</dbReference>
<evidence type="ECO:0000313" key="3">
    <source>
        <dbReference type="Proteomes" id="UP000051681"/>
    </source>
</evidence>
<dbReference type="OrthoDB" id="7859631at2"/>
<keyword evidence="1" id="KW-0812">Transmembrane</keyword>
<feature type="transmembrane region" description="Helical" evidence="1">
    <location>
        <begin position="12"/>
        <end position="34"/>
    </location>
</feature>
<feature type="transmembrane region" description="Helical" evidence="1">
    <location>
        <begin position="40"/>
        <end position="60"/>
    </location>
</feature>
<protein>
    <submittedName>
        <fullName evidence="2">Uncharacterized protein</fullName>
    </submittedName>
</protein>
<sequence>MVVEIWQSFRRTPLWVQIWVVAILIPANILPIAFLGHPGAALITVLSIGGMLPNLVIMALDRGVSRAMSIPHLFLWIPLVVVLVHQLATVELAAGYAAFLAVLLVIDLISLAFDIPDSLRWLRGDRGIA</sequence>